<dbReference type="EMBL" id="CH929616">
    <property type="protein sequence ID" value="EDW04427.1"/>
    <property type="molecule type" value="Genomic_DNA"/>
</dbReference>
<protein>
    <submittedName>
        <fullName evidence="2">GH23289</fullName>
    </submittedName>
</protein>
<dbReference type="GO" id="GO:0042803">
    <property type="term" value="F:protein homodimerization activity"/>
    <property type="evidence" value="ECO:0007669"/>
    <property type="project" value="EnsemblMetazoa"/>
</dbReference>
<feature type="transmembrane region" description="Helical" evidence="1">
    <location>
        <begin position="20"/>
        <end position="41"/>
    </location>
</feature>
<keyword evidence="1" id="KW-0472">Membrane</keyword>
<dbReference type="AlphaFoldDB" id="B4K490"/>
<gene>
    <name evidence="2" type="primary">Dgri\GH23289</name>
    <name evidence="2" type="ORF">Dgri_GH23289</name>
</gene>
<reference evidence="2 3" key="1">
    <citation type="journal article" date="2007" name="Nature">
        <title>Evolution of genes and genomes on the Drosophila phylogeny.</title>
        <authorList>
            <consortium name="Drosophila 12 Genomes Consortium"/>
            <person name="Clark A.G."/>
            <person name="Eisen M.B."/>
            <person name="Smith D.R."/>
            <person name="Bergman C.M."/>
            <person name="Oliver B."/>
            <person name="Markow T.A."/>
            <person name="Kaufman T.C."/>
            <person name="Kellis M."/>
            <person name="Gelbart W."/>
            <person name="Iyer V.N."/>
            <person name="Pollard D.A."/>
            <person name="Sackton T.B."/>
            <person name="Larracuente A.M."/>
            <person name="Singh N.D."/>
            <person name="Abad J.P."/>
            <person name="Abt D.N."/>
            <person name="Adryan B."/>
            <person name="Aguade M."/>
            <person name="Akashi H."/>
            <person name="Anderson W.W."/>
            <person name="Aquadro C.F."/>
            <person name="Ardell D.H."/>
            <person name="Arguello R."/>
            <person name="Artieri C.G."/>
            <person name="Barbash D.A."/>
            <person name="Barker D."/>
            <person name="Barsanti P."/>
            <person name="Batterham P."/>
            <person name="Batzoglou S."/>
            <person name="Begun D."/>
            <person name="Bhutkar A."/>
            <person name="Blanco E."/>
            <person name="Bosak S.A."/>
            <person name="Bradley R.K."/>
            <person name="Brand A.D."/>
            <person name="Brent M.R."/>
            <person name="Brooks A.N."/>
            <person name="Brown R.H."/>
            <person name="Butlin R.K."/>
            <person name="Caggese C."/>
            <person name="Calvi B.R."/>
            <person name="Bernardo de Carvalho A."/>
            <person name="Caspi A."/>
            <person name="Castrezana S."/>
            <person name="Celniker S.E."/>
            <person name="Chang J.L."/>
            <person name="Chapple C."/>
            <person name="Chatterji S."/>
            <person name="Chinwalla A."/>
            <person name="Civetta A."/>
            <person name="Clifton S.W."/>
            <person name="Comeron J.M."/>
            <person name="Costello J.C."/>
            <person name="Coyne J.A."/>
            <person name="Daub J."/>
            <person name="David R.G."/>
            <person name="Delcher A.L."/>
            <person name="Delehaunty K."/>
            <person name="Do C.B."/>
            <person name="Ebling H."/>
            <person name="Edwards K."/>
            <person name="Eickbush T."/>
            <person name="Evans J.D."/>
            <person name="Filipski A."/>
            <person name="Findeiss S."/>
            <person name="Freyhult E."/>
            <person name="Fulton L."/>
            <person name="Fulton R."/>
            <person name="Garcia A.C."/>
            <person name="Gardiner A."/>
            <person name="Garfield D.A."/>
            <person name="Garvin B.E."/>
            <person name="Gibson G."/>
            <person name="Gilbert D."/>
            <person name="Gnerre S."/>
            <person name="Godfrey J."/>
            <person name="Good R."/>
            <person name="Gotea V."/>
            <person name="Gravely B."/>
            <person name="Greenberg A.J."/>
            <person name="Griffiths-Jones S."/>
            <person name="Gross S."/>
            <person name="Guigo R."/>
            <person name="Gustafson E.A."/>
            <person name="Haerty W."/>
            <person name="Hahn M.W."/>
            <person name="Halligan D.L."/>
            <person name="Halpern A.L."/>
            <person name="Halter G.M."/>
            <person name="Han M.V."/>
            <person name="Heger A."/>
            <person name="Hillier L."/>
            <person name="Hinrichs A.S."/>
            <person name="Holmes I."/>
            <person name="Hoskins R.A."/>
            <person name="Hubisz M.J."/>
            <person name="Hultmark D."/>
            <person name="Huntley M.A."/>
            <person name="Jaffe D.B."/>
            <person name="Jagadeeshan S."/>
            <person name="Jeck W.R."/>
            <person name="Johnson J."/>
            <person name="Jones C.D."/>
            <person name="Jordan W.C."/>
            <person name="Karpen G.H."/>
            <person name="Kataoka E."/>
            <person name="Keightley P.D."/>
            <person name="Kheradpour P."/>
            <person name="Kirkness E.F."/>
            <person name="Koerich L.B."/>
            <person name="Kristiansen K."/>
            <person name="Kudrna D."/>
            <person name="Kulathinal R.J."/>
            <person name="Kumar S."/>
            <person name="Kwok R."/>
            <person name="Lander E."/>
            <person name="Langley C.H."/>
            <person name="Lapoint R."/>
            <person name="Lazzaro B.P."/>
            <person name="Lee S.J."/>
            <person name="Levesque L."/>
            <person name="Li R."/>
            <person name="Lin C.F."/>
            <person name="Lin M.F."/>
            <person name="Lindblad-Toh K."/>
            <person name="Llopart A."/>
            <person name="Long M."/>
            <person name="Low L."/>
            <person name="Lozovsky E."/>
            <person name="Lu J."/>
            <person name="Luo M."/>
            <person name="Machado C.A."/>
            <person name="Makalowski W."/>
            <person name="Marzo M."/>
            <person name="Matsuda M."/>
            <person name="Matzkin L."/>
            <person name="McAllister B."/>
            <person name="McBride C.S."/>
            <person name="McKernan B."/>
            <person name="McKernan K."/>
            <person name="Mendez-Lago M."/>
            <person name="Minx P."/>
            <person name="Mollenhauer M.U."/>
            <person name="Montooth K."/>
            <person name="Mount S.M."/>
            <person name="Mu X."/>
            <person name="Myers E."/>
            <person name="Negre B."/>
            <person name="Newfeld S."/>
            <person name="Nielsen R."/>
            <person name="Noor M.A."/>
            <person name="O'Grady P."/>
            <person name="Pachter L."/>
            <person name="Papaceit M."/>
            <person name="Parisi M.J."/>
            <person name="Parisi M."/>
            <person name="Parts L."/>
            <person name="Pedersen J.S."/>
            <person name="Pesole G."/>
            <person name="Phillippy A.M."/>
            <person name="Ponting C.P."/>
            <person name="Pop M."/>
            <person name="Porcelli D."/>
            <person name="Powell J.R."/>
            <person name="Prohaska S."/>
            <person name="Pruitt K."/>
            <person name="Puig M."/>
            <person name="Quesneville H."/>
            <person name="Ram K.R."/>
            <person name="Rand D."/>
            <person name="Rasmussen M.D."/>
            <person name="Reed L.K."/>
            <person name="Reenan R."/>
            <person name="Reily A."/>
            <person name="Remington K.A."/>
            <person name="Rieger T.T."/>
            <person name="Ritchie M.G."/>
            <person name="Robin C."/>
            <person name="Rogers Y.H."/>
            <person name="Rohde C."/>
            <person name="Rozas J."/>
            <person name="Rubenfield M.J."/>
            <person name="Ruiz A."/>
            <person name="Russo S."/>
            <person name="Salzberg S.L."/>
            <person name="Sanchez-Gracia A."/>
            <person name="Saranga D.J."/>
            <person name="Sato H."/>
            <person name="Schaeffer S.W."/>
            <person name="Schatz M.C."/>
            <person name="Schlenke T."/>
            <person name="Schwartz R."/>
            <person name="Segarra C."/>
            <person name="Singh R.S."/>
            <person name="Sirot L."/>
            <person name="Sirota M."/>
            <person name="Sisneros N.B."/>
            <person name="Smith C.D."/>
            <person name="Smith T.F."/>
            <person name="Spieth J."/>
            <person name="Stage D.E."/>
            <person name="Stark A."/>
            <person name="Stephan W."/>
            <person name="Strausberg R.L."/>
            <person name="Strempel S."/>
            <person name="Sturgill D."/>
            <person name="Sutton G."/>
            <person name="Sutton G.G."/>
            <person name="Tao W."/>
            <person name="Teichmann S."/>
            <person name="Tobari Y.N."/>
            <person name="Tomimura Y."/>
            <person name="Tsolas J.M."/>
            <person name="Valente V.L."/>
            <person name="Venter E."/>
            <person name="Venter J.C."/>
            <person name="Vicario S."/>
            <person name="Vieira F.G."/>
            <person name="Vilella A.J."/>
            <person name="Villasante A."/>
            <person name="Walenz B."/>
            <person name="Wang J."/>
            <person name="Wasserman M."/>
            <person name="Watts T."/>
            <person name="Wilson D."/>
            <person name="Wilson R.K."/>
            <person name="Wing R.A."/>
            <person name="Wolfner M.F."/>
            <person name="Wong A."/>
            <person name="Wong G.K."/>
            <person name="Wu C.I."/>
            <person name="Wu G."/>
            <person name="Yamamoto D."/>
            <person name="Yang H.P."/>
            <person name="Yang S.P."/>
            <person name="Yorke J.A."/>
            <person name="Yoshida K."/>
            <person name="Zdobnov E."/>
            <person name="Zhang P."/>
            <person name="Zhang Y."/>
            <person name="Zimin A.V."/>
            <person name="Baldwin J."/>
            <person name="Abdouelleil A."/>
            <person name="Abdulkadir J."/>
            <person name="Abebe A."/>
            <person name="Abera B."/>
            <person name="Abreu J."/>
            <person name="Acer S.C."/>
            <person name="Aftuck L."/>
            <person name="Alexander A."/>
            <person name="An P."/>
            <person name="Anderson E."/>
            <person name="Anderson S."/>
            <person name="Arachi H."/>
            <person name="Azer M."/>
            <person name="Bachantsang P."/>
            <person name="Barry A."/>
            <person name="Bayul T."/>
            <person name="Berlin A."/>
            <person name="Bessette D."/>
            <person name="Bloom T."/>
            <person name="Blye J."/>
            <person name="Boguslavskiy L."/>
            <person name="Bonnet C."/>
            <person name="Boukhgalter B."/>
            <person name="Bourzgui I."/>
            <person name="Brown A."/>
            <person name="Cahill P."/>
            <person name="Channer S."/>
            <person name="Cheshatsang Y."/>
            <person name="Chuda L."/>
            <person name="Citroen M."/>
            <person name="Collymore A."/>
            <person name="Cooke P."/>
            <person name="Costello M."/>
            <person name="D'Aco K."/>
            <person name="Daza R."/>
            <person name="De Haan G."/>
            <person name="DeGray S."/>
            <person name="DeMaso C."/>
            <person name="Dhargay N."/>
            <person name="Dooley K."/>
            <person name="Dooley E."/>
            <person name="Doricent M."/>
            <person name="Dorje P."/>
            <person name="Dorjee K."/>
            <person name="Dupes A."/>
            <person name="Elong R."/>
            <person name="Falk J."/>
            <person name="Farina A."/>
            <person name="Faro S."/>
            <person name="Ferguson D."/>
            <person name="Fisher S."/>
            <person name="Foley C.D."/>
            <person name="Franke A."/>
            <person name="Friedrich D."/>
            <person name="Gadbois L."/>
            <person name="Gearin G."/>
            <person name="Gearin C.R."/>
            <person name="Giannoukos G."/>
            <person name="Goode T."/>
            <person name="Graham J."/>
            <person name="Grandbois E."/>
            <person name="Grewal S."/>
            <person name="Gyaltsen K."/>
            <person name="Hafez N."/>
            <person name="Hagos B."/>
            <person name="Hall J."/>
            <person name="Henson C."/>
            <person name="Hollinger A."/>
            <person name="Honan T."/>
            <person name="Huard M.D."/>
            <person name="Hughes L."/>
            <person name="Hurhula B."/>
            <person name="Husby M.E."/>
            <person name="Kamat A."/>
            <person name="Kanga B."/>
            <person name="Kashin S."/>
            <person name="Khazanovich D."/>
            <person name="Kisner P."/>
            <person name="Lance K."/>
            <person name="Lara M."/>
            <person name="Lee W."/>
            <person name="Lennon N."/>
            <person name="Letendre F."/>
            <person name="LeVine R."/>
            <person name="Lipovsky A."/>
            <person name="Liu X."/>
            <person name="Liu J."/>
            <person name="Liu S."/>
            <person name="Lokyitsang T."/>
            <person name="Lokyitsang Y."/>
            <person name="Lubonja R."/>
            <person name="Lui A."/>
            <person name="MacDonald P."/>
            <person name="Magnisalis V."/>
            <person name="Maru K."/>
            <person name="Matthews C."/>
            <person name="McCusker W."/>
            <person name="McDonough S."/>
            <person name="Mehta T."/>
            <person name="Meldrim J."/>
            <person name="Meneus L."/>
            <person name="Mihai O."/>
            <person name="Mihalev A."/>
            <person name="Mihova T."/>
            <person name="Mittelman R."/>
            <person name="Mlenga V."/>
            <person name="Montmayeur A."/>
            <person name="Mulrain L."/>
            <person name="Navidi A."/>
            <person name="Naylor J."/>
            <person name="Negash T."/>
            <person name="Nguyen T."/>
            <person name="Nguyen N."/>
            <person name="Nicol R."/>
            <person name="Norbu C."/>
            <person name="Norbu N."/>
            <person name="Novod N."/>
            <person name="O'Neill B."/>
            <person name="Osman S."/>
            <person name="Markiewicz E."/>
            <person name="Oyono O.L."/>
            <person name="Patti C."/>
            <person name="Phunkhang P."/>
            <person name="Pierre F."/>
            <person name="Priest M."/>
            <person name="Raghuraman S."/>
            <person name="Rege F."/>
            <person name="Reyes R."/>
            <person name="Rise C."/>
            <person name="Rogov P."/>
            <person name="Ross K."/>
            <person name="Ryan E."/>
            <person name="Settipalli S."/>
            <person name="Shea T."/>
            <person name="Sherpa N."/>
            <person name="Shi L."/>
            <person name="Shih D."/>
            <person name="Sparrow T."/>
            <person name="Spaulding J."/>
            <person name="Stalker J."/>
            <person name="Stange-Thomann N."/>
            <person name="Stavropoulos S."/>
            <person name="Stone C."/>
            <person name="Strader C."/>
            <person name="Tesfaye S."/>
            <person name="Thomson T."/>
            <person name="Thoulutsang Y."/>
            <person name="Thoulutsang D."/>
            <person name="Topham K."/>
            <person name="Topping I."/>
            <person name="Tsamla T."/>
            <person name="Vassiliev H."/>
            <person name="Vo A."/>
            <person name="Wangchuk T."/>
            <person name="Wangdi T."/>
            <person name="Weiand M."/>
            <person name="Wilkinson J."/>
            <person name="Wilson A."/>
            <person name="Yadav S."/>
            <person name="Young G."/>
            <person name="Yu Q."/>
            <person name="Zembek L."/>
            <person name="Zhong D."/>
            <person name="Zimmer A."/>
            <person name="Zwirko Z."/>
            <person name="Jaffe D.B."/>
            <person name="Alvarez P."/>
            <person name="Brockman W."/>
            <person name="Butler J."/>
            <person name="Chin C."/>
            <person name="Gnerre S."/>
            <person name="Grabherr M."/>
            <person name="Kleber M."/>
            <person name="Mauceli E."/>
            <person name="MacCallum I."/>
        </authorList>
    </citation>
    <scope>NUCLEOTIDE SEQUENCE [LARGE SCALE GENOMIC DNA]</scope>
    <source>
        <strain evidence="3">Tucson 15287-2541.00</strain>
    </source>
</reference>
<dbReference type="InParanoid" id="B4K490"/>
<sequence>MSNATAGGGGGFRCTRKMTLAMSGCVIILVIALTVGLCVGLRGDNAVAEVSFRNW</sequence>
<organism evidence="3">
    <name type="scientific">Drosophila grimshawi</name>
    <name type="common">Hawaiian fruit fly</name>
    <name type="synonym">Idiomyia grimshawi</name>
    <dbReference type="NCBI Taxonomy" id="7222"/>
    <lineage>
        <taxon>Eukaryota</taxon>
        <taxon>Metazoa</taxon>
        <taxon>Ecdysozoa</taxon>
        <taxon>Arthropoda</taxon>
        <taxon>Hexapoda</taxon>
        <taxon>Insecta</taxon>
        <taxon>Pterygota</taxon>
        <taxon>Neoptera</taxon>
        <taxon>Endopterygota</taxon>
        <taxon>Diptera</taxon>
        <taxon>Brachycera</taxon>
        <taxon>Muscomorpha</taxon>
        <taxon>Ephydroidea</taxon>
        <taxon>Drosophilidae</taxon>
        <taxon>Drosophila</taxon>
        <taxon>Hawaiian Drosophila</taxon>
    </lineage>
</organism>
<dbReference type="STRING" id="7222.B4K490"/>
<dbReference type="OrthoDB" id="1657402at2759"/>
<dbReference type="GO" id="GO:0004565">
    <property type="term" value="F:beta-galactosidase activity"/>
    <property type="evidence" value="ECO:0007669"/>
    <property type="project" value="EnsemblMetazoa"/>
</dbReference>
<evidence type="ECO:0000313" key="3">
    <source>
        <dbReference type="Proteomes" id="UP000001070"/>
    </source>
</evidence>
<keyword evidence="3" id="KW-1185">Reference proteome</keyword>
<dbReference type="HOGENOM" id="CLU_3034546_0_0_1"/>
<evidence type="ECO:0000256" key="1">
    <source>
        <dbReference type="SAM" id="Phobius"/>
    </source>
</evidence>
<dbReference type="Proteomes" id="UP000001070">
    <property type="component" value="Unassembled WGS sequence"/>
</dbReference>
<keyword evidence="1" id="KW-1133">Transmembrane helix</keyword>
<name>B4K490_DROGR</name>
<evidence type="ECO:0000313" key="2">
    <source>
        <dbReference type="EMBL" id="EDW04427.1"/>
    </source>
</evidence>
<accession>B4K490</accession>
<proteinExistence type="predicted"/>
<dbReference type="GO" id="GO:0006012">
    <property type="term" value="P:galactose metabolic process"/>
    <property type="evidence" value="ECO:0007669"/>
    <property type="project" value="EnsemblMetazoa"/>
</dbReference>
<keyword evidence="1" id="KW-0812">Transmembrane</keyword>